<dbReference type="PATRIC" id="fig|662479.7.peg.367"/>
<dbReference type="EMBL" id="AOLN01000001">
    <property type="protein sequence ID" value="ELZ99043.1"/>
    <property type="molecule type" value="Genomic_DNA"/>
</dbReference>
<keyword evidence="2" id="KW-1185">Reference proteome</keyword>
<dbReference type="AlphaFoldDB" id="M0ITD0"/>
<proteinExistence type="predicted"/>
<sequence>MQAIMIALTIGAVVVASYPVVSLVAATVFVAVTLAARIAVARIERGPVNVRVPGSQLEVTVARTAGD</sequence>
<comment type="caution">
    <text evidence="1">The sequence shown here is derived from an EMBL/GenBank/DDBJ whole genome shotgun (WGS) entry which is preliminary data.</text>
</comment>
<dbReference type="Proteomes" id="UP000011550">
    <property type="component" value="Unassembled WGS sequence"/>
</dbReference>
<evidence type="ECO:0000313" key="1">
    <source>
        <dbReference type="EMBL" id="ELZ99043.1"/>
    </source>
</evidence>
<evidence type="ECO:0000313" key="2">
    <source>
        <dbReference type="Proteomes" id="UP000011550"/>
    </source>
</evidence>
<gene>
    <name evidence="1" type="ORF">C440_01765</name>
</gene>
<name>M0ITD0_9EURY</name>
<reference evidence="1 2" key="1">
    <citation type="journal article" date="2014" name="PLoS Genet.">
        <title>Phylogenetically driven sequencing of extremely halophilic archaea reveals strategies for static and dynamic osmo-response.</title>
        <authorList>
            <person name="Becker E.A."/>
            <person name="Seitzer P.M."/>
            <person name="Tritt A."/>
            <person name="Larsen D."/>
            <person name="Krusor M."/>
            <person name="Yao A.I."/>
            <person name="Wu D."/>
            <person name="Madern D."/>
            <person name="Eisen J.A."/>
            <person name="Darling A.E."/>
            <person name="Facciotti M.T."/>
        </authorList>
    </citation>
    <scope>NUCLEOTIDE SEQUENCE [LARGE SCALE GENOMIC DNA]</scope>
    <source>
        <strain evidence="1 2">ATCC BAA-1512</strain>
    </source>
</reference>
<protein>
    <submittedName>
        <fullName evidence="1">Uncharacterized protein</fullName>
    </submittedName>
</protein>
<accession>M0ITD0</accession>
<organism evidence="1 2">
    <name type="scientific">Haloferax mucosum ATCC BAA-1512</name>
    <dbReference type="NCBI Taxonomy" id="662479"/>
    <lineage>
        <taxon>Archaea</taxon>
        <taxon>Methanobacteriati</taxon>
        <taxon>Methanobacteriota</taxon>
        <taxon>Stenosarchaea group</taxon>
        <taxon>Halobacteria</taxon>
        <taxon>Halobacteriales</taxon>
        <taxon>Haloferacaceae</taxon>
        <taxon>Haloferax</taxon>
    </lineage>
</organism>